<feature type="compositionally biased region" description="Gly residues" evidence="1">
    <location>
        <begin position="27"/>
        <end position="56"/>
    </location>
</feature>
<dbReference type="OrthoDB" id="9814826at2"/>
<evidence type="ECO:0000313" key="4">
    <source>
        <dbReference type="Proteomes" id="UP000318681"/>
    </source>
</evidence>
<feature type="domain" description="Transcription regulator PadR N-terminal" evidence="2">
    <location>
        <begin position="72"/>
        <end position="142"/>
    </location>
</feature>
<keyword evidence="4" id="KW-1185">Reference proteome</keyword>
<feature type="region of interest" description="Disordered" evidence="1">
    <location>
        <begin position="1"/>
        <end position="60"/>
    </location>
</feature>
<dbReference type="InterPro" id="IPR036388">
    <property type="entry name" value="WH-like_DNA-bd_sf"/>
</dbReference>
<evidence type="ECO:0000313" key="3">
    <source>
        <dbReference type="EMBL" id="TVV75141.1"/>
    </source>
</evidence>
<dbReference type="InterPro" id="IPR005149">
    <property type="entry name" value="Tscrpt_reg_PadR_N"/>
</dbReference>
<organism evidence="3 4">
    <name type="scientific">Alterirhizorhabdus solaris</name>
    <dbReference type="NCBI Taxonomy" id="2529389"/>
    <lineage>
        <taxon>Bacteria</taxon>
        <taxon>Pseudomonadati</taxon>
        <taxon>Pseudomonadota</taxon>
        <taxon>Alphaproteobacteria</taxon>
        <taxon>Sphingomonadales</taxon>
        <taxon>Rhizorhabdaceae</taxon>
        <taxon>Alterirhizorhabdus</taxon>
    </lineage>
</organism>
<dbReference type="Gene3D" id="1.10.10.10">
    <property type="entry name" value="Winged helix-like DNA-binding domain superfamily/Winged helix DNA-binding domain"/>
    <property type="match status" value="1"/>
</dbReference>
<evidence type="ECO:0000259" key="2">
    <source>
        <dbReference type="Pfam" id="PF03551"/>
    </source>
</evidence>
<dbReference type="Proteomes" id="UP000318681">
    <property type="component" value="Unassembled WGS sequence"/>
</dbReference>
<accession>A0A558R6Y6</accession>
<dbReference type="Pfam" id="PF03551">
    <property type="entry name" value="PadR"/>
    <property type="match status" value="1"/>
</dbReference>
<name>A0A558R6Y6_9SPHN</name>
<dbReference type="PANTHER" id="PTHR43252:SF7">
    <property type="entry name" value="TRANSCRIPTIONAL REGULATOR YQJI"/>
    <property type="match status" value="1"/>
</dbReference>
<dbReference type="SUPFAM" id="SSF46785">
    <property type="entry name" value="Winged helix' DNA-binding domain"/>
    <property type="match status" value="1"/>
</dbReference>
<dbReference type="EMBL" id="VNIM01000024">
    <property type="protein sequence ID" value="TVV75141.1"/>
    <property type="molecule type" value="Genomic_DNA"/>
</dbReference>
<evidence type="ECO:0000256" key="1">
    <source>
        <dbReference type="SAM" id="MobiDB-lite"/>
    </source>
</evidence>
<proteinExistence type="predicted"/>
<reference evidence="3 4" key="1">
    <citation type="submission" date="2019-07" db="EMBL/GenBank/DDBJ databases">
        <title>Sphingomonas solaris sp. nov., isolated from a solar panel from Boston, Massachusetts.</title>
        <authorList>
            <person name="Tanner K."/>
            <person name="Pascual J."/>
            <person name="Mancuso C."/>
            <person name="Pereto J."/>
            <person name="Khalil A."/>
            <person name="Vilanova C."/>
        </authorList>
    </citation>
    <scope>NUCLEOTIDE SEQUENCE [LARGE SCALE GENOMIC DNA]</scope>
    <source>
        <strain evidence="3 4">R4DWN</strain>
    </source>
</reference>
<dbReference type="InterPro" id="IPR036390">
    <property type="entry name" value="WH_DNA-bd_sf"/>
</dbReference>
<dbReference type="AlphaFoldDB" id="A0A558R6Y6"/>
<gene>
    <name evidence="3" type="ORF">FOY91_08065</name>
</gene>
<sequence>MLKHRETQRTMRFSQHQGHPRRFAQGEFGGGRGGDFFGGGRGMRGGPGGPGGPRGGGGRRRVFDAGELRLVLLRLIADQPRHGYDLIRAIEDRTGGAYAPSPGVIYPTITMLQDMGHIDEVKAEGARKAFAISTEGSAHLAERQAEAEALLERLDQLGTVARKTDGGPVKRATMNLRAVLHQRLHREDVPDDMLHDIAAIIDEAARRIERLKQGGDA</sequence>
<protein>
    <submittedName>
        <fullName evidence="3">PadR family transcriptional regulator</fullName>
    </submittedName>
</protein>
<comment type="caution">
    <text evidence="3">The sequence shown here is derived from an EMBL/GenBank/DDBJ whole genome shotgun (WGS) entry which is preliminary data.</text>
</comment>
<dbReference type="PANTHER" id="PTHR43252">
    <property type="entry name" value="TRANSCRIPTIONAL REGULATOR YQJI"/>
    <property type="match status" value="1"/>
</dbReference>